<evidence type="ECO:0000313" key="11">
    <source>
        <dbReference type="Proteomes" id="UP000681414"/>
    </source>
</evidence>
<feature type="domain" description="Methyl-accepting transducer" evidence="8">
    <location>
        <begin position="278"/>
        <end position="535"/>
    </location>
</feature>
<dbReference type="Gene3D" id="6.10.340.10">
    <property type="match status" value="1"/>
</dbReference>
<evidence type="ECO:0000256" key="3">
    <source>
        <dbReference type="ARBA" id="ARBA00023136"/>
    </source>
</evidence>
<keyword evidence="7" id="KW-1133">Transmembrane helix</keyword>
<proteinExistence type="inferred from homology"/>
<comment type="similarity">
    <text evidence="5">Belongs to the methyl-accepting chemotaxis (MCP) protein family.</text>
</comment>
<keyword evidence="7" id="KW-0812">Transmembrane</keyword>
<evidence type="ECO:0000256" key="5">
    <source>
        <dbReference type="ARBA" id="ARBA00029447"/>
    </source>
</evidence>
<dbReference type="PANTHER" id="PTHR32089:SF112">
    <property type="entry name" value="LYSOZYME-LIKE PROTEIN-RELATED"/>
    <property type="match status" value="1"/>
</dbReference>
<comment type="subcellular location">
    <subcellularLocation>
        <location evidence="1">Cell membrane</location>
    </subcellularLocation>
</comment>
<evidence type="ECO:0000256" key="7">
    <source>
        <dbReference type="SAM" id="Phobius"/>
    </source>
</evidence>
<organism evidence="10 11">
    <name type="scientific">Lederbergia citri</name>
    <dbReference type="NCBI Taxonomy" id="2833580"/>
    <lineage>
        <taxon>Bacteria</taxon>
        <taxon>Bacillati</taxon>
        <taxon>Bacillota</taxon>
        <taxon>Bacilli</taxon>
        <taxon>Bacillales</taxon>
        <taxon>Bacillaceae</taxon>
        <taxon>Lederbergia</taxon>
    </lineage>
</organism>
<dbReference type="PRINTS" id="PR00260">
    <property type="entry name" value="CHEMTRNSDUCR"/>
</dbReference>
<dbReference type="InterPro" id="IPR004089">
    <property type="entry name" value="MCPsignal_dom"/>
</dbReference>
<dbReference type="GO" id="GO:0007165">
    <property type="term" value="P:signal transduction"/>
    <property type="evidence" value="ECO:0007669"/>
    <property type="project" value="UniProtKB-KW"/>
</dbReference>
<dbReference type="SUPFAM" id="SSF58104">
    <property type="entry name" value="Methyl-accepting chemotaxis protein (MCP) signaling domain"/>
    <property type="match status" value="1"/>
</dbReference>
<dbReference type="PROSITE" id="PS50885">
    <property type="entry name" value="HAMP"/>
    <property type="match status" value="1"/>
</dbReference>
<comment type="caution">
    <text evidence="10">The sequence shown here is derived from an EMBL/GenBank/DDBJ whole genome shotgun (WGS) entry which is preliminary data.</text>
</comment>
<feature type="domain" description="HAMP" evidence="9">
    <location>
        <begin position="206"/>
        <end position="259"/>
    </location>
</feature>
<dbReference type="GO" id="GO:0004888">
    <property type="term" value="F:transmembrane signaling receptor activity"/>
    <property type="evidence" value="ECO:0007669"/>
    <property type="project" value="InterPro"/>
</dbReference>
<dbReference type="Pfam" id="PF00015">
    <property type="entry name" value="MCPsignal"/>
    <property type="match status" value="1"/>
</dbReference>
<sequence>MKNLFNFKSLKMKILVGFFLVILLFVAFGAYNFISVFSVNNSTKNIVSKDLQLLIADEQMATRMANSIGLASGYVVFGYNDYKDIFEDETKKAQHYEKIAKELGASAEYEELIQRSESWREHVISDVFEEFEKGNKDQAILNLAISSKEARNIMEGFEKIAADTETLIQNQGKSIIDNGNGTLYVVSIAIALVIIVSIAAALITSTIITTPIKKVMERMKLISSGNLSHEPLTTKSRDEIADLVISTNDMNKNIRDLISQINYVSDSIARQSEELSLSANDVNAGSQQISATMHEVANGTETQATSASELASIMVSFSTTVQEANDNGERIQKASADVLHMTSEGSQLMQASSQQMAKIDEIVHEAVAMVKGLDGKSQEISKLVSVIQEIADQTNLLALNAAIEAARAGEHGRGFAVVADEVRKLAEQVSASISNITAIVNGIQNESSLVADSLEEGYKEVTHGTSQIEATQKTFSGISNAVTEMTNNIQVVSENILNIANSSKKMNESITEIAAISEESAAGVEQTSASSEQISSTMKEVANRSSDLSKLAENLNGLVHRFVLK</sequence>
<evidence type="ECO:0000256" key="1">
    <source>
        <dbReference type="ARBA" id="ARBA00004236"/>
    </source>
</evidence>
<dbReference type="SMART" id="SM00283">
    <property type="entry name" value="MA"/>
    <property type="match status" value="1"/>
</dbReference>
<dbReference type="CDD" id="cd11386">
    <property type="entry name" value="MCP_signal"/>
    <property type="match status" value="1"/>
</dbReference>
<evidence type="ECO:0000259" key="8">
    <source>
        <dbReference type="PROSITE" id="PS50111"/>
    </source>
</evidence>
<evidence type="ECO:0000256" key="4">
    <source>
        <dbReference type="ARBA" id="ARBA00023224"/>
    </source>
</evidence>
<dbReference type="GO" id="GO:0005886">
    <property type="term" value="C:plasma membrane"/>
    <property type="evidence" value="ECO:0007669"/>
    <property type="project" value="UniProtKB-SubCell"/>
</dbReference>
<accession>A0A942TG45</accession>
<dbReference type="CDD" id="cd06225">
    <property type="entry name" value="HAMP"/>
    <property type="match status" value="1"/>
</dbReference>
<evidence type="ECO:0000313" key="10">
    <source>
        <dbReference type="EMBL" id="MBS4196258.1"/>
    </source>
</evidence>
<dbReference type="Pfam" id="PF00672">
    <property type="entry name" value="HAMP"/>
    <property type="match status" value="1"/>
</dbReference>
<keyword evidence="3 7" id="KW-0472">Membrane</keyword>
<dbReference type="GO" id="GO:0006935">
    <property type="term" value="P:chemotaxis"/>
    <property type="evidence" value="ECO:0007669"/>
    <property type="project" value="InterPro"/>
</dbReference>
<evidence type="ECO:0000259" key="9">
    <source>
        <dbReference type="PROSITE" id="PS50885"/>
    </source>
</evidence>
<gene>
    <name evidence="10" type="ORF">KHA97_14415</name>
</gene>
<dbReference type="InterPro" id="IPR003660">
    <property type="entry name" value="HAMP_dom"/>
</dbReference>
<keyword evidence="11" id="KW-1185">Reference proteome</keyword>
<dbReference type="EMBL" id="JAGYPG010000002">
    <property type="protein sequence ID" value="MBS4196258.1"/>
    <property type="molecule type" value="Genomic_DNA"/>
</dbReference>
<evidence type="ECO:0000256" key="6">
    <source>
        <dbReference type="PROSITE-ProRule" id="PRU00284"/>
    </source>
</evidence>
<keyword evidence="2" id="KW-1003">Cell membrane</keyword>
<evidence type="ECO:0000256" key="2">
    <source>
        <dbReference type="ARBA" id="ARBA00022475"/>
    </source>
</evidence>
<protein>
    <submittedName>
        <fullName evidence="10">HAMP domain-containing protein</fullName>
    </submittedName>
</protein>
<dbReference type="AlphaFoldDB" id="A0A942TG45"/>
<reference evidence="10 11" key="1">
    <citation type="submission" date="2021-05" db="EMBL/GenBank/DDBJ databases">
        <title>Novel Bacillus species.</title>
        <authorList>
            <person name="Liu G."/>
        </authorList>
    </citation>
    <scope>NUCLEOTIDE SEQUENCE [LARGE SCALE GENOMIC DNA]</scope>
    <source>
        <strain evidence="11">FJAT-49780</strain>
    </source>
</reference>
<dbReference type="Proteomes" id="UP000681414">
    <property type="component" value="Unassembled WGS sequence"/>
</dbReference>
<dbReference type="PANTHER" id="PTHR32089">
    <property type="entry name" value="METHYL-ACCEPTING CHEMOTAXIS PROTEIN MCPB"/>
    <property type="match status" value="1"/>
</dbReference>
<feature type="transmembrane region" description="Helical" evidence="7">
    <location>
        <begin position="183"/>
        <end position="210"/>
    </location>
</feature>
<dbReference type="Gene3D" id="1.10.287.950">
    <property type="entry name" value="Methyl-accepting chemotaxis protein"/>
    <property type="match status" value="1"/>
</dbReference>
<keyword evidence="4 6" id="KW-0807">Transducer</keyword>
<dbReference type="RefSeq" id="WP_213125403.1">
    <property type="nucleotide sequence ID" value="NZ_JAGYPG010000002.1"/>
</dbReference>
<name>A0A942TG45_9BACI</name>
<dbReference type="SMART" id="SM00304">
    <property type="entry name" value="HAMP"/>
    <property type="match status" value="1"/>
</dbReference>
<dbReference type="PROSITE" id="PS50111">
    <property type="entry name" value="CHEMOTAXIS_TRANSDUC_2"/>
    <property type="match status" value="1"/>
</dbReference>
<dbReference type="InterPro" id="IPR004090">
    <property type="entry name" value="Chemotax_Me-accpt_rcpt"/>
</dbReference>